<dbReference type="STRING" id="142842.SAMN02745118_02784"/>
<proteinExistence type="predicted"/>
<name>A0A1T4R0Y8_9FIRM</name>
<keyword evidence="2" id="KW-0808">Transferase</keyword>
<evidence type="ECO:0000313" key="2">
    <source>
        <dbReference type="EMBL" id="SKA09516.1"/>
    </source>
</evidence>
<accession>A0A1T4R0Y8</accession>
<keyword evidence="3" id="KW-1185">Reference proteome</keyword>
<dbReference type="GO" id="GO:0016757">
    <property type="term" value="F:glycosyltransferase activity"/>
    <property type="evidence" value="ECO:0007669"/>
    <property type="project" value="InterPro"/>
</dbReference>
<dbReference type="AlphaFoldDB" id="A0A1T4R0Y8"/>
<reference evidence="3" key="1">
    <citation type="submission" date="2017-02" db="EMBL/GenBank/DDBJ databases">
        <authorList>
            <person name="Varghese N."/>
            <person name="Submissions S."/>
        </authorList>
    </citation>
    <scope>NUCLEOTIDE SEQUENCE [LARGE SCALE GENOMIC DNA]</scope>
    <source>
        <strain evidence="3">ATCC BAA-73</strain>
    </source>
</reference>
<dbReference type="SUPFAM" id="SSF53756">
    <property type="entry name" value="UDP-Glycosyltransferase/glycogen phosphorylase"/>
    <property type="match status" value="1"/>
</dbReference>
<dbReference type="Proteomes" id="UP000190625">
    <property type="component" value="Unassembled WGS sequence"/>
</dbReference>
<dbReference type="CDD" id="cd03794">
    <property type="entry name" value="GT4_WbuB-like"/>
    <property type="match status" value="1"/>
</dbReference>
<dbReference type="Gene3D" id="3.40.50.2000">
    <property type="entry name" value="Glycogen Phosphorylase B"/>
    <property type="match status" value="2"/>
</dbReference>
<evidence type="ECO:0000313" key="3">
    <source>
        <dbReference type="Proteomes" id="UP000190625"/>
    </source>
</evidence>
<evidence type="ECO:0000259" key="1">
    <source>
        <dbReference type="Pfam" id="PF00534"/>
    </source>
</evidence>
<sequence>MDILCLFITYPNKPDNHTMFKNLTKRLSDKGHNVNVVTIQERKYGESTKLNNENGVNVLRVKTGNFFDTNLIEKGLTMLSLGHLFKRAVKKYFSEIDFDLIIHSCPPITYNPLIKYIKKKYNSKSYLILRDIFPDNAKDLGVIDNIFIYKFFKRMERNLYKYSDYIGCMSQGNIKYVLEHNPEVDEKKMHILRNWSNYKEKLSVDQNSIRKDYGYTKDDFIAVFGGNMGKAQGLDFILNIAKKIESKRIKFLLIGRGTQKERLKKRAIDGILKILDYVPKEQYEKLVTACDVGIVSLVNKYSIPNIPSKTVDFFKLGLPIIACIDESTDYGHILENEAKAGLFSIHGEEIDFINNLMEVANNENLRNKMSINARQYYEEYLTTEKATKTILKEIK</sequence>
<dbReference type="PANTHER" id="PTHR12526">
    <property type="entry name" value="GLYCOSYLTRANSFERASE"/>
    <property type="match status" value="1"/>
</dbReference>
<feature type="domain" description="Glycosyl transferase family 1" evidence="1">
    <location>
        <begin position="206"/>
        <end position="375"/>
    </location>
</feature>
<dbReference type="InterPro" id="IPR001296">
    <property type="entry name" value="Glyco_trans_1"/>
</dbReference>
<dbReference type="OrthoDB" id="9811902at2"/>
<organism evidence="2 3">
    <name type="scientific">Selenihalanaerobacter shriftii</name>
    <dbReference type="NCBI Taxonomy" id="142842"/>
    <lineage>
        <taxon>Bacteria</taxon>
        <taxon>Bacillati</taxon>
        <taxon>Bacillota</taxon>
        <taxon>Clostridia</taxon>
        <taxon>Halanaerobiales</taxon>
        <taxon>Halobacteroidaceae</taxon>
        <taxon>Selenihalanaerobacter</taxon>
    </lineage>
</organism>
<dbReference type="EMBL" id="FUWM01000038">
    <property type="protein sequence ID" value="SKA09516.1"/>
    <property type="molecule type" value="Genomic_DNA"/>
</dbReference>
<dbReference type="PANTHER" id="PTHR12526:SF609">
    <property type="entry name" value="LIPOPOLYSACCHARIDE BIOSYNTHESIS PROTEIN"/>
    <property type="match status" value="1"/>
</dbReference>
<dbReference type="Pfam" id="PF00534">
    <property type="entry name" value="Glycos_transf_1"/>
    <property type="match status" value="1"/>
</dbReference>
<gene>
    <name evidence="2" type="ORF">SAMN02745118_02784</name>
</gene>
<protein>
    <submittedName>
        <fullName evidence="2">Glycosyltransferase involved in cell wall bisynthesis</fullName>
    </submittedName>
</protein>
<dbReference type="RefSeq" id="WP_159442968.1">
    <property type="nucleotide sequence ID" value="NZ_FUWM01000038.1"/>
</dbReference>